<dbReference type="InterPro" id="IPR026960">
    <property type="entry name" value="RVT-Znf"/>
</dbReference>
<gene>
    <name evidence="2" type="primary">LOC107798876</name>
</gene>
<feature type="domain" description="Reverse transcriptase" evidence="1">
    <location>
        <begin position="1"/>
        <end position="115"/>
    </location>
</feature>
<dbReference type="PROSITE" id="PS50878">
    <property type="entry name" value="RT_POL"/>
    <property type="match status" value="1"/>
</dbReference>
<protein>
    <recommendedName>
        <fullName evidence="1">Reverse transcriptase domain-containing protein</fullName>
    </recommendedName>
</protein>
<dbReference type="KEGG" id="nta:107798876"/>
<evidence type="ECO:0000313" key="2">
    <source>
        <dbReference type="RefSeq" id="XP_016477391.1"/>
    </source>
</evidence>
<dbReference type="InterPro" id="IPR000477">
    <property type="entry name" value="RT_dom"/>
</dbReference>
<dbReference type="PANTHER" id="PTHR33116">
    <property type="entry name" value="REVERSE TRANSCRIPTASE ZINC-BINDING DOMAIN-CONTAINING PROTEIN-RELATED-RELATED"/>
    <property type="match status" value="1"/>
</dbReference>
<dbReference type="Pfam" id="PF13966">
    <property type="entry name" value="zf-RVT"/>
    <property type="match status" value="1"/>
</dbReference>
<dbReference type="PaxDb" id="4097-A0A1S4AL47"/>
<dbReference type="OMA" id="LGATHIC"/>
<sequence>MSPYLFVIAMEYLQREMNQLAIQKEFKYYPKCKKLGATHICFADDLLMFYRGDINSVTKLQETFNRFSVASGLQANAEKSSIYITGIAQHIKEQLIELTGYTEGSLSFKYLGVPLSPRKLNIHQCLSLVKKITERVRCWSARLLSYSGRIQLIKSVLFGIQTYWAQIFLLPKKIMKMIKIICRTFLWTGSTECSRKALIAWDKLCQPKATGGLNVINMKIWNKAALLKHLRALAMKKDTLWIKWAHNYYIKNKDIAEMDTPKAAAWVIRKIIEASEDVKQMRSGQNSLISTLETLVKQGKFQIHRAYVQMHPQFPKVMWKSIHLHTHIHPRFKFHLWLAIHQRLATVDRLMKFGIQAPLECVFCATNMEAFEHLYFGCPKTHKLWDRVLKWLGITRQIGSWQDELNWMSRLASRKNCKAEMTTATFAMVVYCIWRERNSIRFNKGRYNMDEVCKEIAMHIHIQGRKKTKWQKELESLNNFP</sequence>
<dbReference type="PANTHER" id="PTHR33116:SF66">
    <property type="entry name" value="REVERSE TRANSCRIPTASE ZINC-BINDING DOMAIN-CONTAINING PROTEIN"/>
    <property type="match status" value="1"/>
</dbReference>
<proteinExistence type="predicted"/>
<dbReference type="Pfam" id="PF00078">
    <property type="entry name" value="RVT_1"/>
    <property type="match status" value="1"/>
</dbReference>
<dbReference type="AlphaFoldDB" id="A0A1S4AL47"/>
<evidence type="ECO:0000259" key="1">
    <source>
        <dbReference type="PROSITE" id="PS50878"/>
    </source>
</evidence>
<accession>A0A1S4AL47</accession>
<dbReference type="RefSeq" id="XP_016477391.1">
    <property type="nucleotide sequence ID" value="XM_016621905.1"/>
</dbReference>
<dbReference type="OrthoDB" id="1244997at2759"/>
<dbReference type="STRING" id="4097.A0A1S4AL47"/>
<organism evidence="2">
    <name type="scientific">Nicotiana tabacum</name>
    <name type="common">Common tobacco</name>
    <dbReference type="NCBI Taxonomy" id="4097"/>
    <lineage>
        <taxon>Eukaryota</taxon>
        <taxon>Viridiplantae</taxon>
        <taxon>Streptophyta</taxon>
        <taxon>Embryophyta</taxon>
        <taxon>Tracheophyta</taxon>
        <taxon>Spermatophyta</taxon>
        <taxon>Magnoliopsida</taxon>
        <taxon>eudicotyledons</taxon>
        <taxon>Gunneridae</taxon>
        <taxon>Pentapetalae</taxon>
        <taxon>asterids</taxon>
        <taxon>lamiids</taxon>
        <taxon>Solanales</taxon>
        <taxon>Solanaceae</taxon>
        <taxon>Nicotianoideae</taxon>
        <taxon>Nicotianeae</taxon>
        <taxon>Nicotiana</taxon>
    </lineage>
</organism>
<name>A0A1S4AL47_TOBAC</name>
<reference evidence="2" key="1">
    <citation type="submission" date="2025-08" db="UniProtKB">
        <authorList>
            <consortium name="RefSeq"/>
        </authorList>
    </citation>
    <scope>IDENTIFICATION</scope>
</reference>